<evidence type="ECO:0000256" key="4">
    <source>
        <dbReference type="ARBA" id="ARBA00022692"/>
    </source>
</evidence>
<evidence type="ECO:0000259" key="13">
    <source>
        <dbReference type="PROSITE" id="PS50262"/>
    </source>
</evidence>
<feature type="transmembrane region" description="Helical" evidence="12">
    <location>
        <begin position="208"/>
        <end position="229"/>
    </location>
</feature>
<feature type="transmembrane region" description="Helical" evidence="12">
    <location>
        <begin position="278"/>
        <end position="300"/>
    </location>
</feature>
<evidence type="ECO:0000256" key="9">
    <source>
        <dbReference type="ARBA" id="ARBA00023170"/>
    </source>
</evidence>
<dbReference type="Pfam" id="PF13853">
    <property type="entry name" value="7tm_4"/>
    <property type="match status" value="2"/>
</dbReference>
<keyword evidence="9 11" id="KW-0675">Receptor</keyword>
<sequence length="382" mass="42563">VFCILYLISIIGNLSILTLVVREPTLHQPMYYFLSMLSLNDLGVSFSTLPTVLATFCFNHRYVGFSACLVQMFFIHTFSFMESGILLAMSFDRFVAICDPLHYATVLTNGRILAMGLGILTKRAHPPSVFSHLPAMLGLNGTPFQPATLQLIGIPGMQIGHAWAALVFCILYLISIIGNLSILTLVVREPTLHQPMYYFLSMLSLNDLGVSFSTLPTVLATFCFNHRYVGFNACLVQMFFIHTFSFMESGILLAMSFDRFVAICDPLHYATVLTNGRILAMGLGILTKSFVTLFPFPFLVKRLPFCKGSILHHSYCLHPDLMKVACGDTHVNNIYGLFVVIFTYGVDSAFILLSYAQILRAVLAIASQEQRLKALNTCMSHI</sequence>
<dbReference type="FunFam" id="1.20.1070.10:FF:000002">
    <property type="entry name" value="Olfactory receptor"/>
    <property type="match status" value="1"/>
</dbReference>
<dbReference type="Gene3D" id="1.20.1070.10">
    <property type="entry name" value="Rhodopsin 7-helix transmembrane proteins"/>
    <property type="match status" value="2"/>
</dbReference>
<evidence type="ECO:0000256" key="6">
    <source>
        <dbReference type="ARBA" id="ARBA00022989"/>
    </source>
</evidence>
<reference evidence="14 15" key="1">
    <citation type="submission" date="2019-11" db="EMBL/GenBank/DDBJ databases">
        <authorList>
            <person name="Yang C."/>
            <person name="Li F."/>
        </authorList>
    </citation>
    <scope>NUCLEOTIDE SEQUENCE [LARGE SCALE GENOMIC DNA]</scope>
    <source>
        <strain evidence="14">KB4526</strain>
        <tissue evidence="14">Muscle</tissue>
    </source>
</reference>
<dbReference type="GO" id="GO:0005886">
    <property type="term" value="C:plasma membrane"/>
    <property type="evidence" value="ECO:0007669"/>
    <property type="project" value="UniProtKB-SubCell"/>
</dbReference>
<feature type="non-terminal residue" evidence="14">
    <location>
        <position position="1"/>
    </location>
</feature>
<feature type="transmembrane region" description="Helical" evidence="12">
    <location>
        <begin position="235"/>
        <end position="257"/>
    </location>
</feature>
<dbReference type="EMBL" id="VOAJ01004411">
    <property type="protein sequence ID" value="KAF0877308.1"/>
    <property type="molecule type" value="Genomic_DNA"/>
</dbReference>
<keyword evidence="8 12" id="KW-0472">Membrane</keyword>
<organism evidence="14 15">
    <name type="scientific">Crocuta crocuta</name>
    <name type="common">Spotted hyena</name>
    <dbReference type="NCBI Taxonomy" id="9678"/>
    <lineage>
        <taxon>Eukaryota</taxon>
        <taxon>Metazoa</taxon>
        <taxon>Chordata</taxon>
        <taxon>Craniata</taxon>
        <taxon>Vertebrata</taxon>
        <taxon>Euteleostomi</taxon>
        <taxon>Mammalia</taxon>
        <taxon>Eutheria</taxon>
        <taxon>Laurasiatheria</taxon>
        <taxon>Carnivora</taxon>
        <taxon>Feliformia</taxon>
        <taxon>Hyaenidae</taxon>
        <taxon>Crocuta</taxon>
    </lineage>
</organism>
<dbReference type="PRINTS" id="PR00245">
    <property type="entry name" value="OLFACTORYR"/>
</dbReference>
<evidence type="ECO:0000256" key="11">
    <source>
        <dbReference type="RuleBase" id="RU000688"/>
    </source>
</evidence>
<comment type="caution">
    <text evidence="14">The sequence shown here is derived from an EMBL/GenBank/DDBJ whole genome shotgun (WGS) entry which is preliminary data.</text>
</comment>
<dbReference type="GO" id="GO:0004984">
    <property type="term" value="F:olfactory receptor activity"/>
    <property type="evidence" value="ECO:0007669"/>
    <property type="project" value="InterPro"/>
</dbReference>
<dbReference type="Proteomes" id="UP000475037">
    <property type="component" value="Unassembled WGS sequence"/>
</dbReference>
<dbReference type="PRINTS" id="PR00237">
    <property type="entry name" value="GPCRRHODOPSN"/>
</dbReference>
<dbReference type="InterPro" id="IPR000276">
    <property type="entry name" value="GPCR_Rhodpsn"/>
</dbReference>
<feature type="transmembrane region" description="Helical" evidence="12">
    <location>
        <begin position="33"/>
        <end position="56"/>
    </location>
</feature>
<keyword evidence="10 11" id="KW-0807">Transducer</keyword>
<evidence type="ECO:0000256" key="7">
    <source>
        <dbReference type="ARBA" id="ARBA00023040"/>
    </source>
</evidence>
<dbReference type="InterPro" id="IPR050402">
    <property type="entry name" value="OR51/52/56-like"/>
</dbReference>
<keyword evidence="12" id="KW-1003">Cell membrane</keyword>
<evidence type="ECO:0000256" key="10">
    <source>
        <dbReference type="ARBA" id="ARBA00023224"/>
    </source>
</evidence>
<dbReference type="PANTHER" id="PTHR26450:SF66">
    <property type="entry name" value="OLFACTORY RECEPTOR 51I1"/>
    <property type="match status" value="1"/>
</dbReference>
<feature type="transmembrane region" description="Helical" evidence="12">
    <location>
        <begin position="163"/>
        <end position="187"/>
    </location>
</feature>
<dbReference type="GO" id="GO:0004930">
    <property type="term" value="F:G protein-coupled receptor activity"/>
    <property type="evidence" value="ECO:0007669"/>
    <property type="project" value="UniProtKB-KW"/>
</dbReference>
<keyword evidence="6 12" id="KW-1133">Transmembrane helix</keyword>
<dbReference type="PROSITE" id="PS50262">
    <property type="entry name" value="G_PROTEIN_RECEP_F1_2"/>
    <property type="match status" value="2"/>
</dbReference>
<dbReference type="InterPro" id="IPR017452">
    <property type="entry name" value="GPCR_Rhodpsn_7TM"/>
</dbReference>
<evidence type="ECO:0000256" key="3">
    <source>
        <dbReference type="ARBA" id="ARBA00022606"/>
    </source>
</evidence>
<comment type="similarity">
    <text evidence="11">Belongs to the G-protein coupled receptor 1 family.</text>
</comment>
<keyword evidence="15" id="KW-1185">Reference proteome</keyword>
<keyword evidence="4 11" id="KW-0812">Transmembrane</keyword>
<feature type="transmembrane region" description="Helical" evidence="12">
    <location>
        <begin position="334"/>
        <end position="355"/>
    </location>
</feature>
<keyword evidence="3 12" id="KW-0716">Sensory transduction</keyword>
<gene>
    <name evidence="14" type="primary">Or51i1_2</name>
    <name evidence="14" type="ORF">FOF47_R11909</name>
</gene>
<dbReference type="PROSITE" id="PS00237">
    <property type="entry name" value="G_PROTEIN_RECEP_F1_1"/>
    <property type="match status" value="1"/>
</dbReference>
<feature type="domain" description="G-protein coupled receptors family 1 profile" evidence="13">
    <location>
        <begin position="178"/>
        <end position="382"/>
    </location>
</feature>
<dbReference type="AlphaFoldDB" id="A0A6G1AND3"/>
<feature type="non-terminal residue" evidence="14">
    <location>
        <position position="382"/>
    </location>
</feature>
<evidence type="ECO:0000256" key="2">
    <source>
        <dbReference type="ARBA" id="ARBA00004141"/>
    </source>
</evidence>
<dbReference type="InterPro" id="IPR000725">
    <property type="entry name" value="Olfact_rcpt"/>
</dbReference>
<feature type="transmembrane region" description="Helical" evidence="12">
    <location>
        <begin position="62"/>
        <end position="89"/>
    </location>
</feature>
<feature type="domain" description="G-protein coupled receptors family 1 profile" evidence="13">
    <location>
        <begin position="12"/>
        <end position="108"/>
    </location>
</feature>
<accession>A0A6G1AND3</accession>
<feature type="transmembrane region" description="Helical" evidence="12">
    <location>
        <begin position="6"/>
        <end position="21"/>
    </location>
</feature>
<evidence type="ECO:0000256" key="1">
    <source>
        <dbReference type="ARBA" id="ARBA00003929"/>
    </source>
</evidence>
<comment type="function">
    <text evidence="1">Putative odorant or sperm cell receptor.</text>
</comment>
<dbReference type="PANTHER" id="PTHR26450">
    <property type="entry name" value="OLFACTORY RECEPTOR 56B1-RELATED"/>
    <property type="match status" value="1"/>
</dbReference>
<evidence type="ECO:0000256" key="12">
    <source>
        <dbReference type="RuleBase" id="RU363047"/>
    </source>
</evidence>
<evidence type="ECO:0000256" key="5">
    <source>
        <dbReference type="ARBA" id="ARBA00022725"/>
    </source>
</evidence>
<proteinExistence type="inferred from homology"/>
<protein>
    <recommendedName>
        <fullName evidence="12">Olfactory receptor</fullName>
    </recommendedName>
</protein>
<name>A0A6G1AND3_CROCR</name>
<evidence type="ECO:0000256" key="8">
    <source>
        <dbReference type="ARBA" id="ARBA00023136"/>
    </source>
</evidence>
<dbReference type="SUPFAM" id="SSF81321">
    <property type="entry name" value="Family A G protein-coupled receptor-like"/>
    <property type="match status" value="2"/>
</dbReference>
<evidence type="ECO:0000313" key="15">
    <source>
        <dbReference type="Proteomes" id="UP000475037"/>
    </source>
</evidence>
<keyword evidence="7 11" id="KW-0297">G-protein coupled receptor</keyword>
<comment type="subcellular location">
    <subcellularLocation>
        <location evidence="12">Cell membrane</location>
        <topology evidence="12">Multi-pass membrane protein</topology>
    </subcellularLocation>
    <subcellularLocation>
        <location evidence="2">Membrane</location>
        <topology evidence="2">Multi-pass membrane protein</topology>
    </subcellularLocation>
</comment>
<dbReference type="GO" id="GO:0071396">
    <property type="term" value="P:cellular response to lipid"/>
    <property type="evidence" value="ECO:0007669"/>
    <property type="project" value="UniProtKB-ARBA"/>
</dbReference>
<evidence type="ECO:0000313" key="14">
    <source>
        <dbReference type="EMBL" id="KAF0877308.1"/>
    </source>
</evidence>
<keyword evidence="5 12" id="KW-0552">Olfaction</keyword>